<dbReference type="SUPFAM" id="SSF88713">
    <property type="entry name" value="Glycoside hydrolase/deacetylase"/>
    <property type="match status" value="1"/>
</dbReference>
<dbReference type="GO" id="GO:0005975">
    <property type="term" value="P:carbohydrate metabolic process"/>
    <property type="evidence" value="ECO:0007669"/>
    <property type="project" value="InterPro"/>
</dbReference>
<reference evidence="1 2" key="1">
    <citation type="submission" date="2020-04" db="EMBL/GenBank/DDBJ databases">
        <title>Draft genome of Pyxidicoccus fallax type strain.</title>
        <authorList>
            <person name="Whitworth D.E."/>
        </authorList>
    </citation>
    <scope>NUCLEOTIDE SEQUENCE [LARGE SCALE GENOMIC DNA]</scope>
    <source>
        <strain evidence="1 2">DSM 14698</strain>
    </source>
</reference>
<accession>A0A848LGC2</accession>
<organism evidence="1 2">
    <name type="scientific">Pyxidicoccus fallax</name>
    <dbReference type="NCBI Taxonomy" id="394095"/>
    <lineage>
        <taxon>Bacteria</taxon>
        <taxon>Pseudomonadati</taxon>
        <taxon>Myxococcota</taxon>
        <taxon>Myxococcia</taxon>
        <taxon>Myxococcales</taxon>
        <taxon>Cystobacterineae</taxon>
        <taxon>Myxococcaceae</taxon>
        <taxon>Pyxidicoccus</taxon>
    </lineage>
</organism>
<name>A0A848LGC2_9BACT</name>
<evidence type="ECO:0000313" key="2">
    <source>
        <dbReference type="Proteomes" id="UP000518300"/>
    </source>
</evidence>
<comment type="caution">
    <text evidence="1">The sequence shown here is derived from an EMBL/GenBank/DDBJ whole genome shotgun (WGS) entry which is preliminary data.</text>
</comment>
<dbReference type="InterPro" id="IPR011330">
    <property type="entry name" value="Glyco_hydro/deAcase_b/a-brl"/>
</dbReference>
<dbReference type="Proteomes" id="UP000518300">
    <property type="component" value="Unassembled WGS sequence"/>
</dbReference>
<protein>
    <submittedName>
        <fullName evidence="1">Polysaccharide deacetylase</fullName>
    </submittedName>
</protein>
<dbReference type="Gene3D" id="3.20.20.370">
    <property type="entry name" value="Glycoside hydrolase/deacetylase"/>
    <property type="match status" value="1"/>
</dbReference>
<gene>
    <name evidence="1" type="ORF">HG543_16645</name>
</gene>
<dbReference type="AlphaFoldDB" id="A0A848LGC2"/>
<proteinExistence type="predicted"/>
<keyword evidence="2" id="KW-1185">Reference proteome</keyword>
<dbReference type="EMBL" id="JABBJJ010000068">
    <property type="protein sequence ID" value="NMO16473.1"/>
    <property type="molecule type" value="Genomic_DNA"/>
</dbReference>
<sequence length="54" mass="6022">MGGRPARARVLEEFIAYAKKQRGVWFARKDELARIALESPLTPREGSLASPVKP</sequence>
<evidence type="ECO:0000313" key="1">
    <source>
        <dbReference type="EMBL" id="NMO16473.1"/>
    </source>
</evidence>